<name>A0A2A6CH98_PRIPA</name>
<sequence length="81" mass="9425">MRRRERIGNVPATQMIKMMHTKVPSGNREKGNANRTFIDTYNNSDFIFPFYFQKIVMGKNNLGYGQQWVPCFAYGGLVRIC</sequence>
<dbReference type="Proteomes" id="UP000005239">
    <property type="component" value="Unassembled WGS sequence"/>
</dbReference>
<accession>A0A2A6CH98</accession>
<accession>A0A8R1YHE4</accession>
<reference evidence="2" key="1">
    <citation type="journal article" date="2008" name="Nat. Genet.">
        <title>The Pristionchus pacificus genome provides a unique perspective on nematode lifestyle and parasitism.</title>
        <authorList>
            <person name="Dieterich C."/>
            <person name="Clifton S.W."/>
            <person name="Schuster L.N."/>
            <person name="Chinwalla A."/>
            <person name="Delehaunty K."/>
            <person name="Dinkelacker I."/>
            <person name="Fulton L."/>
            <person name="Fulton R."/>
            <person name="Godfrey J."/>
            <person name="Minx P."/>
            <person name="Mitreva M."/>
            <person name="Roeseler W."/>
            <person name="Tian H."/>
            <person name="Witte H."/>
            <person name="Yang S.P."/>
            <person name="Wilson R.K."/>
            <person name="Sommer R.J."/>
        </authorList>
    </citation>
    <scope>NUCLEOTIDE SEQUENCE [LARGE SCALE GENOMIC DNA]</scope>
    <source>
        <strain evidence="2">PS312</strain>
    </source>
</reference>
<keyword evidence="2" id="KW-1185">Reference proteome</keyword>
<evidence type="ECO:0000313" key="2">
    <source>
        <dbReference type="Proteomes" id="UP000005239"/>
    </source>
</evidence>
<protein>
    <submittedName>
        <fullName evidence="1">Uncharacterized protein</fullName>
    </submittedName>
</protein>
<reference evidence="1" key="2">
    <citation type="submission" date="2022-06" db="UniProtKB">
        <authorList>
            <consortium name="EnsemblMetazoa"/>
        </authorList>
    </citation>
    <scope>IDENTIFICATION</scope>
    <source>
        <strain evidence="1">PS312</strain>
    </source>
</reference>
<dbReference type="AlphaFoldDB" id="A0A2A6CH98"/>
<gene>
    <name evidence="1" type="primary">WBGene00117557</name>
</gene>
<evidence type="ECO:0000313" key="1">
    <source>
        <dbReference type="EnsemblMetazoa" id="PPA28003.1"/>
    </source>
</evidence>
<organism evidence="1 2">
    <name type="scientific">Pristionchus pacificus</name>
    <name type="common">Parasitic nematode worm</name>
    <dbReference type="NCBI Taxonomy" id="54126"/>
    <lineage>
        <taxon>Eukaryota</taxon>
        <taxon>Metazoa</taxon>
        <taxon>Ecdysozoa</taxon>
        <taxon>Nematoda</taxon>
        <taxon>Chromadorea</taxon>
        <taxon>Rhabditida</taxon>
        <taxon>Rhabditina</taxon>
        <taxon>Diplogasteromorpha</taxon>
        <taxon>Diplogasteroidea</taxon>
        <taxon>Neodiplogasteridae</taxon>
        <taxon>Pristionchus</taxon>
    </lineage>
</organism>
<dbReference type="EnsemblMetazoa" id="PPA28003.1">
    <property type="protein sequence ID" value="PPA28003.1"/>
    <property type="gene ID" value="WBGene00117557"/>
</dbReference>
<proteinExistence type="predicted"/>